<evidence type="ECO:0000313" key="2">
    <source>
        <dbReference type="EMBL" id="RHN76622.1"/>
    </source>
</evidence>
<dbReference type="Gramene" id="rna12973">
    <property type="protein sequence ID" value="RHN76622.1"/>
    <property type="gene ID" value="gene12973"/>
</dbReference>
<dbReference type="Proteomes" id="UP000265566">
    <property type="component" value="Chromosome 2"/>
</dbReference>
<keyword evidence="1" id="KW-0812">Transmembrane</keyword>
<reference evidence="2" key="1">
    <citation type="journal article" date="2018" name="Nat. Plants">
        <title>Whole-genome landscape of Medicago truncatula symbiotic genes.</title>
        <authorList>
            <person name="Pecrix Y."/>
            <person name="Gamas P."/>
            <person name="Carrere S."/>
        </authorList>
    </citation>
    <scope>NUCLEOTIDE SEQUENCE</scope>
    <source>
        <tissue evidence="2">Leaves</tissue>
    </source>
</reference>
<sequence>MIEWHRTMKVALKKMWILPLYIVDGCRALIKGYHLYLFIYIYLRGKT</sequence>
<comment type="caution">
    <text evidence="2">The sequence shown here is derived from an EMBL/GenBank/DDBJ whole genome shotgun (WGS) entry which is preliminary data.</text>
</comment>
<dbReference type="EMBL" id="PSQE01000002">
    <property type="protein sequence ID" value="RHN76622.1"/>
    <property type="molecule type" value="Genomic_DNA"/>
</dbReference>
<evidence type="ECO:0008006" key="3">
    <source>
        <dbReference type="Google" id="ProtNLM"/>
    </source>
</evidence>
<keyword evidence="1" id="KW-1133">Transmembrane helix</keyword>
<proteinExistence type="predicted"/>
<gene>
    <name evidence="2" type="ORF">MtrunA17_Chr2g0334091</name>
</gene>
<organism evidence="2">
    <name type="scientific">Medicago truncatula</name>
    <name type="common">Barrel medic</name>
    <name type="synonym">Medicago tribuloides</name>
    <dbReference type="NCBI Taxonomy" id="3880"/>
    <lineage>
        <taxon>Eukaryota</taxon>
        <taxon>Viridiplantae</taxon>
        <taxon>Streptophyta</taxon>
        <taxon>Embryophyta</taxon>
        <taxon>Tracheophyta</taxon>
        <taxon>Spermatophyta</taxon>
        <taxon>Magnoliopsida</taxon>
        <taxon>eudicotyledons</taxon>
        <taxon>Gunneridae</taxon>
        <taxon>Pentapetalae</taxon>
        <taxon>rosids</taxon>
        <taxon>fabids</taxon>
        <taxon>Fabales</taxon>
        <taxon>Fabaceae</taxon>
        <taxon>Papilionoideae</taxon>
        <taxon>50 kb inversion clade</taxon>
        <taxon>NPAAA clade</taxon>
        <taxon>Hologalegina</taxon>
        <taxon>IRL clade</taxon>
        <taxon>Trifolieae</taxon>
        <taxon>Medicago</taxon>
    </lineage>
</organism>
<feature type="transmembrane region" description="Helical" evidence="1">
    <location>
        <begin position="21"/>
        <end position="43"/>
    </location>
</feature>
<name>A0A396JH50_MEDTR</name>
<evidence type="ECO:0000256" key="1">
    <source>
        <dbReference type="SAM" id="Phobius"/>
    </source>
</evidence>
<dbReference type="AlphaFoldDB" id="A0A396JH50"/>
<keyword evidence="1" id="KW-0472">Membrane</keyword>
<accession>A0A396JH50</accession>
<protein>
    <recommendedName>
        <fullName evidence="3">Transmembrane protein</fullName>
    </recommendedName>
</protein>